<feature type="domain" description="Lysozyme inhibitor LprI-like N-terminal" evidence="2">
    <location>
        <begin position="40"/>
        <end position="122"/>
    </location>
</feature>
<dbReference type="EMBL" id="VTWT01000005">
    <property type="protein sequence ID" value="KAA9333554.1"/>
    <property type="molecule type" value="Genomic_DNA"/>
</dbReference>
<accession>A0A5N1ITY5</accession>
<comment type="caution">
    <text evidence="3">The sequence shown here is derived from an EMBL/GenBank/DDBJ whole genome shotgun (WGS) entry which is preliminary data.</text>
</comment>
<evidence type="ECO:0000313" key="3">
    <source>
        <dbReference type="EMBL" id="KAA9333554.1"/>
    </source>
</evidence>
<dbReference type="AlphaFoldDB" id="A0A5N1ITY5"/>
<feature type="signal peptide" evidence="1">
    <location>
        <begin position="1"/>
        <end position="19"/>
    </location>
</feature>
<dbReference type="RefSeq" id="WP_150903722.1">
    <property type="nucleotide sequence ID" value="NZ_VTWT01000005.1"/>
</dbReference>
<reference evidence="3 4" key="1">
    <citation type="submission" date="2019-09" db="EMBL/GenBank/DDBJ databases">
        <title>Genome sequence of Adhaeribacter sp. M2.</title>
        <authorList>
            <person name="Srinivasan S."/>
        </authorList>
    </citation>
    <scope>NUCLEOTIDE SEQUENCE [LARGE SCALE GENOMIC DNA]</scope>
    <source>
        <strain evidence="3 4">M2</strain>
    </source>
</reference>
<proteinExistence type="predicted"/>
<keyword evidence="4" id="KW-1185">Reference proteome</keyword>
<protein>
    <submittedName>
        <fullName evidence="3">DUF1311 domain-containing protein</fullName>
    </submittedName>
</protein>
<sequence length="132" mass="15992">MRKYLIAVFFFLWNSFAKGQNLSVLNNLDEKYQKCLDAENKMLLCSQQYYLRIDSLLNVVYRNYRVTLTDKQKQNLKSEQLKWLSYRDNYFKKVENELKSERAGRDAQMIAIDDKAQFVRERVIYFINKLNH</sequence>
<evidence type="ECO:0000259" key="2">
    <source>
        <dbReference type="Pfam" id="PF07007"/>
    </source>
</evidence>
<dbReference type="Gene3D" id="1.20.1270.180">
    <property type="match status" value="1"/>
</dbReference>
<gene>
    <name evidence="3" type="ORF">F0P94_09865</name>
</gene>
<evidence type="ECO:0000256" key="1">
    <source>
        <dbReference type="SAM" id="SignalP"/>
    </source>
</evidence>
<organism evidence="3 4">
    <name type="scientific">Adhaeribacter soli</name>
    <dbReference type="NCBI Taxonomy" id="2607655"/>
    <lineage>
        <taxon>Bacteria</taxon>
        <taxon>Pseudomonadati</taxon>
        <taxon>Bacteroidota</taxon>
        <taxon>Cytophagia</taxon>
        <taxon>Cytophagales</taxon>
        <taxon>Hymenobacteraceae</taxon>
        <taxon>Adhaeribacter</taxon>
    </lineage>
</organism>
<feature type="chain" id="PRO_5025016285" evidence="1">
    <location>
        <begin position="20"/>
        <end position="132"/>
    </location>
</feature>
<dbReference type="Pfam" id="PF07007">
    <property type="entry name" value="LprI"/>
    <property type="match status" value="1"/>
</dbReference>
<keyword evidence="1" id="KW-0732">Signal</keyword>
<evidence type="ECO:0000313" key="4">
    <source>
        <dbReference type="Proteomes" id="UP000326570"/>
    </source>
</evidence>
<dbReference type="Proteomes" id="UP000326570">
    <property type="component" value="Unassembled WGS sequence"/>
</dbReference>
<dbReference type="InterPro" id="IPR009739">
    <property type="entry name" value="LprI-like_N"/>
</dbReference>
<name>A0A5N1ITY5_9BACT</name>